<dbReference type="Gene3D" id="1.20.1250.20">
    <property type="entry name" value="MFS general substrate transporter like domains"/>
    <property type="match status" value="1"/>
</dbReference>
<gene>
    <name evidence="2" type="ORF">Slati_2272400</name>
</gene>
<accession>A0AAW2W970</accession>
<reference evidence="2" key="2">
    <citation type="journal article" date="2024" name="Plant">
        <title>Genomic evolution and insights into agronomic trait innovations of Sesamum species.</title>
        <authorList>
            <person name="Miao H."/>
            <person name="Wang L."/>
            <person name="Qu L."/>
            <person name="Liu H."/>
            <person name="Sun Y."/>
            <person name="Le M."/>
            <person name="Wang Q."/>
            <person name="Wei S."/>
            <person name="Zheng Y."/>
            <person name="Lin W."/>
            <person name="Duan Y."/>
            <person name="Cao H."/>
            <person name="Xiong S."/>
            <person name="Wang X."/>
            <person name="Wei L."/>
            <person name="Li C."/>
            <person name="Ma Q."/>
            <person name="Ju M."/>
            <person name="Zhao R."/>
            <person name="Li G."/>
            <person name="Mu C."/>
            <person name="Tian Q."/>
            <person name="Mei H."/>
            <person name="Zhang T."/>
            <person name="Gao T."/>
            <person name="Zhang H."/>
        </authorList>
    </citation>
    <scope>NUCLEOTIDE SEQUENCE</scope>
    <source>
        <strain evidence="2">KEN1</strain>
    </source>
</reference>
<dbReference type="EMBL" id="JACGWN010000008">
    <property type="protein sequence ID" value="KAL0437894.1"/>
    <property type="molecule type" value="Genomic_DNA"/>
</dbReference>
<reference evidence="2" key="1">
    <citation type="submission" date="2020-06" db="EMBL/GenBank/DDBJ databases">
        <authorList>
            <person name="Li T."/>
            <person name="Hu X."/>
            <person name="Zhang T."/>
            <person name="Song X."/>
            <person name="Zhang H."/>
            <person name="Dai N."/>
            <person name="Sheng W."/>
            <person name="Hou X."/>
            <person name="Wei L."/>
        </authorList>
    </citation>
    <scope>NUCLEOTIDE SEQUENCE</scope>
    <source>
        <strain evidence="2">KEN1</strain>
        <tissue evidence="2">Leaf</tissue>
    </source>
</reference>
<comment type="caution">
    <text evidence="2">The sequence shown here is derived from an EMBL/GenBank/DDBJ whole genome shotgun (WGS) entry which is preliminary data.</text>
</comment>
<sequence length="164" mass="17495">MSISTVATGDEISEAEIPLLNDEDVVAGSLDFKGRPAVRAKSGSWKSSPFIIGAGVAERISYHGISSNLVSYLSGSLGQPTATAAAELNAWSGTSSLLPILGGFVADSFTGRFRMITVSGVLYISVSFQINLHKLLNTLPHAISRSTLFHTDRLVRMIELDIIE</sequence>
<name>A0AAW2W970_9LAMI</name>
<proteinExistence type="inferred from homology"/>
<dbReference type="AlphaFoldDB" id="A0AAW2W970"/>
<evidence type="ECO:0000256" key="1">
    <source>
        <dbReference type="ARBA" id="ARBA00044504"/>
    </source>
</evidence>
<organism evidence="2">
    <name type="scientific">Sesamum latifolium</name>
    <dbReference type="NCBI Taxonomy" id="2727402"/>
    <lineage>
        <taxon>Eukaryota</taxon>
        <taxon>Viridiplantae</taxon>
        <taxon>Streptophyta</taxon>
        <taxon>Embryophyta</taxon>
        <taxon>Tracheophyta</taxon>
        <taxon>Spermatophyta</taxon>
        <taxon>Magnoliopsida</taxon>
        <taxon>eudicotyledons</taxon>
        <taxon>Gunneridae</taxon>
        <taxon>Pentapetalae</taxon>
        <taxon>asterids</taxon>
        <taxon>lamiids</taxon>
        <taxon>Lamiales</taxon>
        <taxon>Pedaliaceae</taxon>
        <taxon>Sesamum</taxon>
    </lineage>
</organism>
<protein>
    <submittedName>
        <fullName evidence="2">Protein NRT1/ PTR FAMILY 5.10</fullName>
    </submittedName>
</protein>
<comment type="similarity">
    <text evidence="1">Belongs to the major facilitator superfamily. Phosphate:H(+) symporter (TC 2.A.1.9) family.</text>
</comment>
<dbReference type="InterPro" id="IPR036259">
    <property type="entry name" value="MFS_trans_sf"/>
</dbReference>
<evidence type="ECO:0000313" key="2">
    <source>
        <dbReference type="EMBL" id="KAL0437894.1"/>
    </source>
</evidence>
<dbReference type="PANTHER" id="PTHR11654">
    <property type="entry name" value="OLIGOPEPTIDE TRANSPORTER-RELATED"/>
    <property type="match status" value="1"/>
</dbReference>